<sequence length="67" mass="7398">MDFGFSNGDDGDESSGYCSLESEPDSELFPDEEDANDLTGVGDTGGDDSYHCKIPFLTENKFYRVCR</sequence>
<reference evidence="2 3" key="1">
    <citation type="journal article" date="2023" name="Plants (Basel)">
        <title>Bridging the Gap: Combining Genomics and Transcriptomics Approaches to Understand Stylosanthes scabra, an Orphan Legume from the Brazilian Caatinga.</title>
        <authorList>
            <person name="Ferreira-Neto J.R.C."/>
            <person name="da Silva M.D."/>
            <person name="Binneck E."/>
            <person name="de Melo N.F."/>
            <person name="da Silva R.H."/>
            <person name="de Melo A.L.T.M."/>
            <person name="Pandolfi V."/>
            <person name="Bustamante F.O."/>
            <person name="Brasileiro-Vidal A.C."/>
            <person name="Benko-Iseppon A.M."/>
        </authorList>
    </citation>
    <scope>NUCLEOTIDE SEQUENCE [LARGE SCALE GENOMIC DNA]</scope>
    <source>
        <tissue evidence="2">Leaves</tissue>
    </source>
</reference>
<evidence type="ECO:0000313" key="3">
    <source>
        <dbReference type="Proteomes" id="UP001341840"/>
    </source>
</evidence>
<proteinExistence type="predicted"/>
<gene>
    <name evidence="2" type="ORF">PIB30_029115</name>
</gene>
<evidence type="ECO:0000313" key="2">
    <source>
        <dbReference type="EMBL" id="MED6170255.1"/>
    </source>
</evidence>
<name>A0ABU6VCS5_9FABA</name>
<dbReference type="Proteomes" id="UP001341840">
    <property type="component" value="Unassembled WGS sequence"/>
</dbReference>
<dbReference type="EMBL" id="JASCZI010151152">
    <property type="protein sequence ID" value="MED6170255.1"/>
    <property type="molecule type" value="Genomic_DNA"/>
</dbReference>
<feature type="region of interest" description="Disordered" evidence="1">
    <location>
        <begin position="1"/>
        <end position="49"/>
    </location>
</feature>
<evidence type="ECO:0000256" key="1">
    <source>
        <dbReference type="SAM" id="MobiDB-lite"/>
    </source>
</evidence>
<organism evidence="2 3">
    <name type="scientific">Stylosanthes scabra</name>
    <dbReference type="NCBI Taxonomy" id="79078"/>
    <lineage>
        <taxon>Eukaryota</taxon>
        <taxon>Viridiplantae</taxon>
        <taxon>Streptophyta</taxon>
        <taxon>Embryophyta</taxon>
        <taxon>Tracheophyta</taxon>
        <taxon>Spermatophyta</taxon>
        <taxon>Magnoliopsida</taxon>
        <taxon>eudicotyledons</taxon>
        <taxon>Gunneridae</taxon>
        <taxon>Pentapetalae</taxon>
        <taxon>rosids</taxon>
        <taxon>fabids</taxon>
        <taxon>Fabales</taxon>
        <taxon>Fabaceae</taxon>
        <taxon>Papilionoideae</taxon>
        <taxon>50 kb inversion clade</taxon>
        <taxon>dalbergioids sensu lato</taxon>
        <taxon>Dalbergieae</taxon>
        <taxon>Pterocarpus clade</taxon>
        <taxon>Stylosanthes</taxon>
    </lineage>
</organism>
<protein>
    <submittedName>
        <fullName evidence="2">Uncharacterized protein</fullName>
    </submittedName>
</protein>
<feature type="non-terminal residue" evidence="2">
    <location>
        <position position="67"/>
    </location>
</feature>
<feature type="compositionally biased region" description="Acidic residues" evidence="1">
    <location>
        <begin position="22"/>
        <end position="36"/>
    </location>
</feature>
<comment type="caution">
    <text evidence="2">The sequence shown here is derived from an EMBL/GenBank/DDBJ whole genome shotgun (WGS) entry which is preliminary data.</text>
</comment>
<keyword evidence="3" id="KW-1185">Reference proteome</keyword>
<accession>A0ABU6VCS5</accession>